<dbReference type="Proteomes" id="UP000018948">
    <property type="component" value="Unassembled WGS sequence"/>
</dbReference>
<gene>
    <name evidence="3" type="ORF">F442_03381</name>
</gene>
<feature type="compositionally biased region" description="Low complexity" evidence="1">
    <location>
        <begin position="126"/>
        <end position="137"/>
    </location>
</feature>
<dbReference type="AlphaFoldDB" id="W2ZW22"/>
<evidence type="ECO:0000313" key="3">
    <source>
        <dbReference type="EMBL" id="ETP51503.1"/>
    </source>
</evidence>
<protein>
    <recommendedName>
        <fullName evidence="2">PiggyBac transposable element-derived protein domain-containing protein</fullName>
    </recommendedName>
</protein>
<dbReference type="PANTHER" id="PTHR46599:SF3">
    <property type="entry name" value="PIGGYBAC TRANSPOSABLE ELEMENT-DERIVED PROTEIN 4"/>
    <property type="match status" value="1"/>
</dbReference>
<accession>W2ZW22</accession>
<feature type="compositionally biased region" description="Basic and acidic residues" evidence="1">
    <location>
        <begin position="167"/>
        <end position="179"/>
    </location>
</feature>
<dbReference type="PANTHER" id="PTHR46599">
    <property type="entry name" value="PIGGYBAC TRANSPOSABLE ELEMENT-DERIVED PROTEIN 4"/>
    <property type="match status" value="1"/>
</dbReference>
<feature type="region of interest" description="Disordered" evidence="1">
    <location>
        <begin position="105"/>
        <end position="187"/>
    </location>
</feature>
<sequence length="738" mass="83263">MNAPNEKPFKQLWRELSKAGWKSRKPKGLSVDYTYVMPGVTGRLNIEKRGVEYFVGEQELMKFGRRRGLLELQPLPSLSTRAPMGKDAAYALACRRVPVERVLPAEEQATPTLEATPTPPTPPLSSPTRTSASSPSTQEDQAIRQDTEQEAGSANTTLEDPDYGVRLGHESNDESKSESDDFNGIDEFDGENFMDALRGEKLFGSVAEDDVNLCDGAEGDDVSICSVVDDELDVPVLPREDYGSEVESDSDSEDDSELFVQVDEDMRRLGTSGWNIYDEQHSGDLSLQAAQLYDGNWGPTRSAAAFAESPLGMFFYFLPKKLWFVIEKETNVYREACITLVARQQREKQLQAQAKDPRKMVYTIHEIEERLRRVKPIQAHEIIHVIGLLVARTLCSHTDGLENHWSTREDGAVPRGTFSRYMKRDRFKMITCYLYFASNNAEAASKDKAWKVRPVLQVLEKTFRRGYRLGPRISFDEGTIPNRSKFNPVRVYNKDKPHKYGTKVYMTCCAETGYCSRIEVYLGAANNPSAAKGTAQKAVIRNVTKALDGQPAKRLVVADNFYSSCALVLDLLRRGLYYVGTHRNDRLGWPVNFAFTQKTRPKRMPRGMYRVAQAIDFPELIAVSWMDSKPVSMIATGCATTITSVKRRAKGESVRADVPCPQVVADYHTGMGGVDQHDQLRLQRYSIQQCVAFKKYYRQLFLGFVDMAIVNGFILHKLILKEKGERKPHCVQTPTQRT</sequence>
<comment type="caution">
    <text evidence="3">The sequence shown here is derived from an EMBL/GenBank/DDBJ whole genome shotgun (WGS) entry which is preliminary data.</text>
</comment>
<feature type="domain" description="PiggyBac transposable element-derived protein" evidence="2">
    <location>
        <begin position="309"/>
        <end position="713"/>
    </location>
</feature>
<dbReference type="InterPro" id="IPR029526">
    <property type="entry name" value="PGBD"/>
</dbReference>
<dbReference type="OrthoDB" id="125511at2759"/>
<evidence type="ECO:0000256" key="1">
    <source>
        <dbReference type="SAM" id="MobiDB-lite"/>
    </source>
</evidence>
<dbReference type="EMBL" id="ANIY01000795">
    <property type="protein sequence ID" value="ETP51503.1"/>
    <property type="molecule type" value="Genomic_DNA"/>
</dbReference>
<name>W2ZW22_PHYNI</name>
<proteinExistence type="predicted"/>
<dbReference type="Pfam" id="PF13843">
    <property type="entry name" value="DDE_Tnp_1_7"/>
    <property type="match status" value="1"/>
</dbReference>
<organism evidence="3 4">
    <name type="scientific">Phytophthora nicotianae P10297</name>
    <dbReference type="NCBI Taxonomy" id="1317064"/>
    <lineage>
        <taxon>Eukaryota</taxon>
        <taxon>Sar</taxon>
        <taxon>Stramenopiles</taxon>
        <taxon>Oomycota</taxon>
        <taxon>Peronosporomycetes</taxon>
        <taxon>Peronosporales</taxon>
        <taxon>Peronosporaceae</taxon>
        <taxon>Phytophthora</taxon>
    </lineage>
</organism>
<reference evidence="3 4" key="1">
    <citation type="submission" date="2013-11" db="EMBL/GenBank/DDBJ databases">
        <title>The Genome Sequence of Phytophthora parasitica P10297.</title>
        <authorList>
            <consortium name="The Broad Institute Genomics Platform"/>
            <person name="Russ C."/>
            <person name="Tyler B."/>
            <person name="Panabieres F."/>
            <person name="Shan W."/>
            <person name="Tripathy S."/>
            <person name="Grunwald N."/>
            <person name="Machado M."/>
            <person name="Johnson C.S."/>
            <person name="Walker B."/>
            <person name="Young S.K."/>
            <person name="Zeng Q."/>
            <person name="Gargeya S."/>
            <person name="Fitzgerald M."/>
            <person name="Haas B."/>
            <person name="Abouelleil A."/>
            <person name="Allen A.W."/>
            <person name="Alvarado L."/>
            <person name="Arachchi H.M."/>
            <person name="Berlin A.M."/>
            <person name="Chapman S.B."/>
            <person name="Gainer-Dewar J."/>
            <person name="Goldberg J."/>
            <person name="Griggs A."/>
            <person name="Gujja S."/>
            <person name="Hansen M."/>
            <person name="Howarth C."/>
            <person name="Imamovic A."/>
            <person name="Ireland A."/>
            <person name="Larimer J."/>
            <person name="McCowan C."/>
            <person name="Murphy C."/>
            <person name="Pearson M."/>
            <person name="Poon T.W."/>
            <person name="Priest M."/>
            <person name="Roberts A."/>
            <person name="Saif S."/>
            <person name="Shea T."/>
            <person name="Sisk P."/>
            <person name="Sykes S."/>
            <person name="Wortman J."/>
            <person name="Nusbaum C."/>
            <person name="Birren B."/>
        </authorList>
    </citation>
    <scope>NUCLEOTIDE SEQUENCE [LARGE SCALE GENOMIC DNA]</scope>
    <source>
        <strain evidence="3 4">P10297</strain>
    </source>
</reference>
<evidence type="ECO:0000313" key="4">
    <source>
        <dbReference type="Proteomes" id="UP000018948"/>
    </source>
</evidence>
<evidence type="ECO:0000259" key="2">
    <source>
        <dbReference type="Pfam" id="PF13843"/>
    </source>
</evidence>